<keyword evidence="3" id="KW-1185">Reference proteome</keyword>
<sequence length="521" mass="59314">MSPSAHGAVVGIGLKAFSWDSEVELFFLCLTGAVSEAIHDDQELLLDECRNLLLRLNDTYHDVTLKREPKRVHLVRLMRSCADLTIDGKNDVMATLHNFFPMKTPLQLKSIERELLRETKLKDKSVQGMAGETLVAIDDLLPTKLKKAHRGYFVKILRTQHFKEIQDYLALLDRYILPLLSCVAMQSIDVTVTDTWLAECISRGIPKRLVGQMDMSSVVEYRVFFKSVVMQAMQALLAVSNTKQWPENIINDPDILSLDVNGEYVVCKICSEIDKAREGSRIVRMNGPYRTAAWDRHKMRNMAHRKPGDPPLPLLPSSGIIKRRKKKADGTEADEDAPIAKSISRKKKHKSELNTTLSVDLVGTCPGAIPFEKATLVQKHLRAFQMFYIPSPVFSIHYDDTKKWFQVHSRYCAKELVLNRRADRGQACEACYQLFTDRQRLMWKRVTNTEGLLATIEALRSTNHSDIDANVISKFLQTKSSLYNTRGLALRKAAKLAVEYIVERRRLIEDIDLLVIPLAHN</sequence>
<evidence type="ECO:0000256" key="1">
    <source>
        <dbReference type="SAM" id="MobiDB-lite"/>
    </source>
</evidence>
<comment type="caution">
    <text evidence="2">The sequence shown here is derived from an EMBL/GenBank/DDBJ whole genome shotgun (WGS) entry which is preliminary data.</text>
</comment>
<dbReference type="AlphaFoldDB" id="A0A3R6VG03"/>
<evidence type="ECO:0000313" key="3">
    <source>
        <dbReference type="Proteomes" id="UP000285060"/>
    </source>
</evidence>
<evidence type="ECO:0000313" key="2">
    <source>
        <dbReference type="EMBL" id="RHY33571.1"/>
    </source>
</evidence>
<name>A0A3R6VG03_9STRA</name>
<proteinExistence type="predicted"/>
<protein>
    <submittedName>
        <fullName evidence="2">Uncharacterized protein</fullName>
    </submittedName>
</protein>
<accession>A0A3R6VG03</accession>
<dbReference type="EMBL" id="QUSY01000069">
    <property type="protein sequence ID" value="RHY33571.1"/>
    <property type="molecule type" value="Genomic_DNA"/>
</dbReference>
<dbReference type="VEuPathDB" id="FungiDB:H310_00947"/>
<dbReference type="Proteomes" id="UP000285060">
    <property type="component" value="Unassembled WGS sequence"/>
</dbReference>
<gene>
    <name evidence="2" type="ORF">DYB32_001547</name>
</gene>
<feature type="region of interest" description="Disordered" evidence="1">
    <location>
        <begin position="323"/>
        <end position="347"/>
    </location>
</feature>
<organism evidence="2 3">
    <name type="scientific">Aphanomyces invadans</name>
    <dbReference type="NCBI Taxonomy" id="157072"/>
    <lineage>
        <taxon>Eukaryota</taxon>
        <taxon>Sar</taxon>
        <taxon>Stramenopiles</taxon>
        <taxon>Oomycota</taxon>
        <taxon>Saprolegniomycetes</taxon>
        <taxon>Saprolegniales</taxon>
        <taxon>Verrucalvaceae</taxon>
        <taxon>Aphanomyces</taxon>
    </lineage>
</organism>
<reference evidence="2 3" key="1">
    <citation type="submission" date="2018-08" db="EMBL/GenBank/DDBJ databases">
        <title>Aphanomyces genome sequencing and annotation.</title>
        <authorList>
            <person name="Minardi D."/>
            <person name="Oidtmann B."/>
            <person name="Van Der Giezen M."/>
            <person name="Studholme D.J."/>
        </authorList>
    </citation>
    <scope>NUCLEOTIDE SEQUENCE [LARGE SCALE GENOMIC DNA]</scope>
    <source>
        <strain evidence="2 3">NJM0002</strain>
    </source>
</reference>
<dbReference type="VEuPathDB" id="FungiDB:H310_00946"/>